<organism evidence="11 12">
    <name type="scientific">Tumidithrix elongata BACA0141</name>
    <dbReference type="NCBI Taxonomy" id="2716417"/>
    <lineage>
        <taxon>Bacteria</taxon>
        <taxon>Bacillati</taxon>
        <taxon>Cyanobacteriota</taxon>
        <taxon>Cyanophyceae</taxon>
        <taxon>Pseudanabaenales</taxon>
        <taxon>Pseudanabaenaceae</taxon>
        <taxon>Tumidithrix</taxon>
        <taxon>Tumidithrix elongata</taxon>
    </lineage>
</organism>
<dbReference type="InterPro" id="IPR024791">
    <property type="entry name" value="Cyt_c/ubiquinol_Oxase_su3"/>
</dbReference>
<evidence type="ECO:0000256" key="9">
    <source>
        <dbReference type="SAM" id="Phobius"/>
    </source>
</evidence>
<evidence type="ECO:0000256" key="5">
    <source>
        <dbReference type="ARBA" id="ARBA00022989"/>
    </source>
</evidence>
<comment type="subcellular location">
    <subcellularLocation>
        <location evidence="1 8">Cell membrane</location>
        <topology evidence="1 8">Multi-pass membrane protein</topology>
    </subcellularLocation>
</comment>
<evidence type="ECO:0000256" key="8">
    <source>
        <dbReference type="RuleBase" id="RU003376"/>
    </source>
</evidence>
<dbReference type="PANTHER" id="PTHR11403:SF2">
    <property type="entry name" value="CYTOCHROME BO(3) UBIQUINOL OXIDASE SUBUNIT 3"/>
    <property type="match status" value="1"/>
</dbReference>
<feature type="transmembrane region" description="Helical" evidence="9">
    <location>
        <begin position="74"/>
        <end position="94"/>
    </location>
</feature>
<feature type="transmembrane region" description="Helical" evidence="9">
    <location>
        <begin position="106"/>
        <end position="126"/>
    </location>
</feature>
<name>A0AAW9PXT9_9CYAN</name>
<proteinExistence type="inferred from homology"/>
<keyword evidence="12" id="KW-1185">Reference proteome</keyword>
<dbReference type="InterPro" id="IPR035973">
    <property type="entry name" value="Cyt_c_oxidase_su3-like_sf"/>
</dbReference>
<dbReference type="GO" id="GO:0004129">
    <property type="term" value="F:cytochrome-c oxidase activity"/>
    <property type="evidence" value="ECO:0007669"/>
    <property type="project" value="InterPro"/>
</dbReference>
<gene>
    <name evidence="11" type="ORF">V2H45_01350</name>
</gene>
<dbReference type="SUPFAM" id="SSF81452">
    <property type="entry name" value="Cytochrome c oxidase subunit III-like"/>
    <property type="match status" value="1"/>
</dbReference>
<feature type="domain" description="Heme-copper oxidase subunit III family profile" evidence="10">
    <location>
        <begin position="1"/>
        <end position="207"/>
    </location>
</feature>
<evidence type="ECO:0000256" key="2">
    <source>
        <dbReference type="ARBA" id="ARBA00010581"/>
    </source>
</evidence>
<dbReference type="Pfam" id="PF00510">
    <property type="entry name" value="COX3"/>
    <property type="match status" value="1"/>
</dbReference>
<keyword evidence="5 9" id="KW-1133">Transmembrane helix</keyword>
<accession>A0AAW9PXT9</accession>
<evidence type="ECO:0000256" key="1">
    <source>
        <dbReference type="ARBA" id="ARBA00004651"/>
    </source>
</evidence>
<dbReference type="InterPro" id="IPR013833">
    <property type="entry name" value="Cyt_c_oxidase_su3_a-hlx"/>
</dbReference>
<dbReference type="AlphaFoldDB" id="A0AAW9PXT9"/>
<dbReference type="PANTHER" id="PTHR11403">
    <property type="entry name" value="CYTOCHROME C OXIDASE SUBUNIT III"/>
    <property type="match status" value="1"/>
</dbReference>
<sequence>MQGSTIDSTQVELNHSPIAHAEAHHAEHPDLRVFGLLVFLFSEGMLFVGLFVAYLTFRSVAASWPPEGTPELELLLPGINTIILVSSSFVIHQADHAIKHNKVAAARNWFLATFIMGAIFIAGQLYEYNHLEFGLTSNLFASTFYVLTGFHGFHVLVGLTLIATVMVRSLKAGHYSDTKHFGIEAASIYWHFVDIIWIVLFLILYIL</sequence>
<dbReference type="Proteomes" id="UP001333818">
    <property type="component" value="Unassembled WGS sequence"/>
</dbReference>
<evidence type="ECO:0000256" key="6">
    <source>
        <dbReference type="ARBA" id="ARBA00023136"/>
    </source>
</evidence>
<dbReference type="Gene3D" id="1.20.120.80">
    <property type="entry name" value="Cytochrome c oxidase, subunit III, four-helix bundle"/>
    <property type="match status" value="1"/>
</dbReference>
<dbReference type="GO" id="GO:0005886">
    <property type="term" value="C:plasma membrane"/>
    <property type="evidence" value="ECO:0007669"/>
    <property type="project" value="UniProtKB-SubCell"/>
</dbReference>
<feature type="transmembrane region" description="Helical" evidence="9">
    <location>
        <begin position="146"/>
        <end position="167"/>
    </location>
</feature>
<dbReference type="CDD" id="cd00386">
    <property type="entry name" value="Heme_Cu_Oxidase_III_like"/>
    <property type="match status" value="1"/>
</dbReference>
<reference evidence="11" key="1">
    <citation type="submission" date="2024-01" db="EMBL/GenBank/DDBJ databases">
        <title>Bank of Algae and Cyanobacteria of the Azores (BACA) strain genomes.</title>
        <authorList>
            <person name="Luz R."/>
            <person name="Cordeiro R."/>
            <person name="Fonseca A."/>
            <person name="Goncalves V."/>
        </authorList>
    </citation>
    <scope>NUCLEOTIDE SEQUENCE</scope>
    <source>
        <strain evidence="11">BACA0141</strain>
    </source>
</reference>
<dbReference type="RefSeq" id="WP_330481808.1">
    <property type="nucleotide sequence ID" value="NZ_JAZBJZ010000003.1"/>
</dbReference>
<dbReference type="GO" id="GO:0019646">
    <property type="term" value="P:aerobic electron transport chain"/>
    <property type="evidence" value="ECO:0007669"/>
    <property type="project" value="InterPro"/>
</dbReference>
<evidence type="ECO:0000313" key="12">
    <source>
        <dbReference type="Proteomes" id="UP001333818"/>
    </source>
</evidence>
<protein>
    <recommendedName>
        <fullName evidence="7">Oxidase aa(3) subunit 3</fullName>
    </recommendedName>
</protein>
<evidence type="ECO:0000256" key="7">
    <source>
        <dbReference type="ARBA" id="ARBA00083763"/>
    </source>
</evidence>
<dbReference type="InterPro" id="IPR000298">
    <property type="entry name" value="Cyt_c_oxidase-like_su3"/>
</dbReference>
<evidence type="ECO:0000256" key="3">
    <source>
        <dbReference type="ARBA" id="ARBA00022475"/>
    </source>
</evidence>
<evidence type="ECO:0000259" key="10">
    <source>
        <dbReference type="PROSITE" id="PS50253"/>
    </source>
</evidence>
<comment type="similarity">
    <text evidence="2 8">Belongs to the cytochrome c oxidase subunit 3 family.</text>
</comment>
<feature type="transmembrane region" description="Helical" evidence="9">
    <location>
        <begin position="33"/>
        <end position="54"/>
    </location>
</feature>
<evidence type="ECO:0000313" key="11">
    <source>
        <dbReference type="EMBL" id="MEE3715386.1"/>
    </source>
</evidence>
<dbReference type="FunFam" id="1.20.120.80:FF:000001">
    <property type="entry name" value="Cytochrome (Ubi)quinol oxidase subunit III"/>
    <property type="match status" value="1"/>
</dbReference>
<keyword evidence="3" id="KW-1003">Cell membrane</keyword>
<keyword evidence="6 9" id="KW-0472">Membrane</keyword>
<keyword evidence="4 8" id="KW-0812">Transmembrane</keyword>
<comment type="caution">
    <text evidence="11">The sequence shown here is derived from an EMBL/GenBank/DDBJ whole genome shotgun (WGS) entry which is preliminary data.</text>
</comment>
<dbReference type="EMBL" id="JAZBJZ010000003">
    <property type="protein sequence ID" value="MEE3715386.1"/>
    <property type="molecule type" value="Genomic_DNA"/>
</dbReference>
<evidence type="ECO:0000256" key="4">
    <source>
        <dbReference type="ARBA" id="ARBA00022692"/>
    </source>
</evidence>
<dbReference type="PROSITE" id="PS50253">
    <property type="entry name" value="COX3"/>
    <property type="match status" value="1"/>
</dbReference>
<feature type="transmembrane region" description="Helical" evidence="9">
    <location>
        <begin position="188"/>
        <end position="206"/>
    </location>
</feature>